<reference evidence="3 4" key="1">
    <citation type="submission" date="2018-10" db="EMBL/GenBank/DDBJ databases">
        <title>Robbsia sp. DHC34, isolated from soil.</title>
        <authorList>
            <person name="Gao Z.-H."/>
            <person name="Qiu L.-H."/>
        </authorList>
    </citation>
    <scope>NUCLEOTIDE SEQUENCE [LARGE SCALE GENOMIC DNA]</scope>
    <source>
        <strain evidence="3 4">DHC34</strain>
    </source>
</reference>
<dbReference type="NCBIfam" id="TIGR03425">
    <property type="entry name" value="urea_degr_2"/>
    <property type="match status" value="1"/>
</dbReference>
<protein>
    <submittedName>
        <fullName evidence="3">Urea carboxylase-associated family protein</fullName>
    </submittedName>
</protein>
<feature type="region of interest" description="Disordered" evidence="1">
    <location>
        <begin position="1"/>
        <end position="47"/>
    </location>
</feature>
<proteinExistence type="predicted"/>
<dbReference type="EMBL" id="RBZU01000011">
    <property type="protein sequence ID" value="RKP48683.1"/>
    <property type="molecule type" value="Genomic_DNA"/>
</dbReference>
<dbReference type="PANTHER" id="PTHR31527:SF0">
    <property type="entry name" value="RE64534P"/>
    <property type="match status" value="1"/>
</dbReference>
<dbReference type="AlphaFoldDB" id="A0A494XMB8"/>
<dbReference type="RefSeq" id="WP_121089347.1">
    <property type="nucleotide sequence ID" value="NZ_RBZU01000011.1"/>
</dbReference>
<evidence type="ECO:0000313" key="4">
    <source>
        <dbReference type="Proteomes" id="UP000270342"/>
    </source>
</evidence>
<dbReference type="OrthoDB" id="5298498at2"/>
<evidence type="ECO:0000259" key="2">
    <source>
        <dbReference type="Pfam" id="PF09347"/>
    </source>
</evidence>
<dbReference type="Proteomes" id="UP000270342">
    <property type="component" value="Unassembled WGS sequence"/>
</dbReference>
<accession>A0A494XMB8</accession>
<dbReference type="InterPro" id="IPR018959">
    <property type="entry name" value="DUF1989"/>
</dbReference>
<dbReference type="InterPro" id="IPR017792">
    <property type="entry name" value="UAAP1"/>
</dbReference>
<keyword evidence="4" id="KW-1185">Reference proteome</keyword>
<name>A0A494XMB8_9BURK</name>
<dbReference type="PANTHER" id="PTHR31527">
    <property type="entry name" value="RE64534P"/>
    <property type="match status" value="1"/>
</dbReference>
<gene>
    <name evidence="3" type="ORF">D7S86_22045</name>
</gene>
<organism evidence="3 4">
    <name type="scientific">Pararobbsia silviterrae</name>
    <dbReference type="NCBI Taxonomy" id="1792498"/>
    <lineage>
        <taxon>Bacteria</taxon>
        <taxon>Pseudomonadati</taxon>
        <taxon>Pseudomonadota</taxon>
        <taxon>Betaproteobacteria</taxon>
        <taxon>Burkholderiales</taxon>
        <taxon>Burkholderiaceae</taxon>
        <taxon>Pararobbsia</taxon>
    </lineage>
</organism>
<dbReference type="Pfam" id="PF09347">
    <property type="entry name" value="DUF1989"/>
    <property type="match status" value="1"/>
</dbReference>
<feature type="domain" description="DUF1989" evidence="2">
    <location>
        <begin position="57"/>
        <end position="228"/>
    </location>
</feature>
<comment type="caution">
    <text evidence="3">The sequence shown here is derived from an EMBL/GenBank/DDBJ whole genome shotgun (WGS) entry which is preliminary data.</text>
</comment>
<evidence type="ECO:0000256" key="1">
    <source>
        <dbReference type="SAM" id="MobiDB-lite"/>
    </source>
</evidence>
<sequence>MPLSPLSELAAEPALPRDPYPREAQFTSADSSTSDRSASSSSDSDSSIDGRIVWEHVVPAGTHWSGQLRRGLALRVIDLEGGANVSAVFYRHDAPLERYNMADTLKAQHTAHLTRGFVLYSDMGRVMASIVVDTLGWHDPLSGVGDAALFERKYGVARYQEHRNAMIRNGRDSLLVELGKHGLGARDLVANINFFSKVIVGDDGALRFVSDHSRAGDHVDLRFEMHTLVALSSAPHPLDPDPVYAPKSVKLIAYEAYRPGERAPADDPCRNARAENTRGFINTDMLYA</sequence>
<feature type="compositionally biased region" description="Low complexity" evidence="1">
    <location>
        <begin position="27"/>
        <end position="47"/>
    </location>
</feature>
<evidence type="ECO:0000313" key="3">
    <source>
        <dbReference type="EMBL" id="RKP48683.1"/>
    </source>
</evidence>